<accession>A0A1X2I9Z1</accession>
<feature type="compositionally biased region" description="Polar residues" evidence="1">
    <location>
        <begin position="372"/>
        <end position="384"/>
    </location>
</feature>
<reference evidence="5 6" key="1">
    <citation type="submission" date="2016-07" db="EMBL/GenBank/DDBJ databases">
        <title>Pervasive Adenine N6-methylation of Active Genes in Fungi.</title>
        <authorList>
            <consortium name="DOE Joint Genome Institute"/>
            <person name="Mondo S.J."/>
            <person name="Dannebaum R.O."/>
            <person name="Kuo R.C."/>
            <person name="Labutti K."/>
            <person name="Haridas S."/>
            <person name="Kuo A."/>
            <person name="Salamov A."/>
            <person name="Ahrendt S.R."/>
            <person name="Lipzen A."/>
            <person name="Sullivan W."/>
            <person name="Andreopoulos W.B."/>
            <person name="Clum A."/>
            <person name="Lindquist E."/>
            <person name="Daum C."/>
            <person name="Ramamoorthy G.K."/>
            <person name="Gryganskyi A."/>
            <person name="Culley D."/>
            <person name="Magnuson J.K."/>
            <person name="James T.Y."/>
            <person name="O'Malley M.A."/>
            <person name="Stajich J.E."/>
            <person name="Spatafora J.W."/>
            <person name="Visel A."/>
            <person name="Grigoriev I.V."/>
        </authorList>
    </citation>
    <scope>NUCLEOTIDE SEQUENCE [LARGE SCALE GENOMIC DNA]</scope>
    <source>
        <strain evidence="5 6">NRRL 1336</strain>
    </source>
</reference>
<dbReference type="Proteomes" id="UP000193560">
    <property type="component" value="Unassembled WGS sequence"/>
</dbReference>
<dbReference type="InterPro" id="IPR035201">
    <property type="entry name" value="Cdc24_OB1"/>
</dbReference>
<evidence type="ECO:0000313" key="6">
    <source>
        <dbReference type="Proteomes" id="UP000193560"/>
    </source>
</evidence>
<dbReference type="InterPro" id="IPR012340">
    <property type="entry name" value="NA-bd_OB-fold"/>
</dbReference>
<organism evidence="5 6">
    <name type="scientific">Absidia repens</name>
    <dbReference type="NCBI Taxonomy" id="90262"/>
    <lineage>
        <taxon>Eukaryota</taxon>
        <taxon>Fungi</taxon>
        <taxon>Fungi incertae sedis</taxon>
        <taxon>Mucoromycota</taxon>
        <taxon>Mucoromycotina</taxon>
        <taxon>Mucoromycetes</taxon>
        <taxon>Mucorales</taxon>
        <taxon>Cunninghamellaceae</taxon>
        <taxon>Absidia</taxon>
    </lineage>
</organism>
<evidence type="ECO:0000313" key="5">
    <source>
        <dbReference type="EMBL" id="ORZ12429.1"/>
    </source>
</evidence>
<dbReference type="OrthoDB" id="10265890at2759"/>
<dbReference type="Pfam" id="PF17245">
    <property type="entry name" value="CDC24_OB2"/>
    <property type="match status" value="1"/>
</dbReference>
<evidence type="ECO:0000259" key="2">
    <source>
        <dbReference type="Pfam" id="PF17244"/>
    </source>
</evidence>
<feature type="region of interest" description="Disordered" evidence="1">
    <location>
        <begin position="372"/>
        <end position="428"/>
    </location>
</feature>
<feature type="compositionally biased region" description="Low complexity" evidence="1">
    <location>
        <begin position="402"/>
        <end position="415"/>
    </location>
</feature>
<feature type="domain" description="Cell division control protein 24 OB" evidence="4">
    <location>
        <begin position="5"/>
        <end position="80"/>
    </location>
</feature>
<comment type="caution">
    <text evidence="5">The sequence shown here is derived from an EMBL/GenBank/DDBJ whole genome shotgun (WGS) entry which is preliminary data.</text>
</comment>
<sequence length="749" mass="85131">MSFNVTIDRLQIELTRIFQETPEYIEKFNNAPLITWSWIATRTAQLMITYPIGLTNAIILAELESQWEQRCITMTSDKFDTIANKYDPDSCHEVLLLDGRITQLEYKHNTIWLATLKDDSNRELDLYLPLKFNDWINNNITAPHQFITKDRKIRLRCPPQINSVLTRHYHNMTLPRSDRVICCPPTHDCIWQLQANDEPWIRAIFFNQDTFATVIQPQSMANHTSKTHRLWLKVIHVEQDEIQLEDEPTEPGSRNKSFHNTINGHAQQQRLIRKDVYVVDKSNDTEPALLSFYDQQTDLTRMIQRGDYLGLYDPVIASHLTASQLSQTDLVFEYGPNTILFIMTNDDAVKAGVTKVDPSSLQSPSILSNLTVATSQEQETSQNSGGNGGGGRHSPMRDFFAQQKQQHQHQQQQQQRPSSTKPPLMERDDEGLMDCLTYAPRIKINDLEPSMLNITLSGRVIAKANNNPFLSDGKRMDRYAMRIEDESGKVDVTLWEQAGQYAKKVLVGQHILLTGLSTSVQHKSVKGKTTWYVNGSAVCGTVIYNVSHLDCLLVSNGFGQMTPLHSIQGDGQWETEATIVGWTLRSMATNHQPVVYSSDTLADHDDDFCLSDYMVVQAHQECSEIVQNDSRCSYCDVPIGYGDKYWMYRQRKQVLASSETTKIGWIEWCLDNGQGILNAYGGEEVILGYQAKQFKAMSPGSQIRVLDSAVGKHWACSISCVGSRGYRLDRLVLARQYQNRCVSLLNSIS</sequence>
<dbReference type="Gene3D" id="2.40.50.140">
    <property type="entry name" value="Nucleic acid-binding proteins"/>
    <property type="match status" value="1"/>
</dbReference>
<feature type="domain" description="Cell division control protein 24 OB" evidence="2">
    <location>
        <begin position="446"/>
        <end position="708"/>
    </location>
</feature>
<gene>
    <name evidence="5" type="ORF">BCR42DRAFT_420592</name>
</gene>
<dbReference type="Pfam" id="PF17244">
    <property type="entry name" value="CDC24_OB3"/>
    <property type="match status" value="1"/>
</dbReference>
<dbReference type="PANTHER" id="PTHR36033">
    <property type="entry name" value="NUCLEIC ACID-BINDING PROTEINS SUPERFAMILY"/>
    <property type="match status" value="1"/>
</dbReference>
<proteinExistence type="predicted"/>
<dbReference type="Pfam" id="PF17246">
    <property type="entry name" value="CDC24_OB1"/>
    <property type="match status" value="1"/>
</dbReference>
<dbReference type="PANTHER" id="PTHR36033:SF1">
    <property type="entry name" value="NUCLEIC ACID-BINDING PROTEINS SUPERFAMILY"/>
    <property type="match status" value="1"/>
</dbReference>
<dbReference type="AlphaFoldDB" id="A0A1X2I9Z1"/>
<dbReference type="InterPro" id="IPR035200">
    <property type="entry name" value="Cdc24_OB2"/>
</dbReference>
<dbReference type="InterPro" id="IPR035203">
    <property type="entry name" value="Cdc24_OB3"/>
</dbReference>
<evidence type="ECO:0000256" key="1">
    <source>
        <dbReference type="SAM" id="MobiDB-lite"/>
    </source>
</evidence>
<name>A0A1X2I9Z1_9FUNG</name>
<keyword evidence="6" id="KW-1185">Reference proteome</keyword>
<dbReference type="SUPFAM" id="SSF50249">
    <property type="entry name" value="Nucleic acid-binding proteins"/>
    <property type="match status" value="1"/>
</dbReference>
<dbReference type="EMBL" id="MCGE01000019">
    <property type="protein sequence ID" value="ORZ12429.1"/>
    <property type="molecule type" value="Genomic_DNA"/>
</dbReference>
<evidence type="ECO:0000259" key="4">
    <source>
        <dbReference type="Pfam" id="PF17246"/>
    </source>
</evidence>
<feature type="domain" description="Cell division control protein 24 OB" evidence="3">
    <location>
        <begin position="116"/>
        <end position="280"/>
    </location>
</feature>
<protein>
    <submittedName>
        <fullName evidence="5">Uncharacterized protein</fullName>
    </submittedName>
</protein>
<evidence type="ECO:0000259" key="3">
    <source>
        <dbReference type="Pfam" id="PF17245"/>
    </source>
</evidence>